<keyword evidence="2" id="KW-0547">Nucleotide-binding</keyword>
<dbReference type="AlphaFoldDB" id="A0A0K1PT17"/>
<dbReference type="PATRIC" id="fig|1391654.3.peg.3364"/>
<dbReference type="GO" id="GO:0004386">
    <property type="term" value="F:helicase activity"/>
    <property type="evidence" value="ECO:0007669"/>
    <property type="project" value="UniProtKB-KW"/>
</dbReference>
<dbReference type="Proteomes" id="UP000064967">
    <property type="component" value="Chromosome"/>
</dbReference>
<dbReference type="PANTHER" id="PTHR37826">
    <property type="entry name" value="FLOTILLIN BAND_7_5 DOMAIN PROTEIN"/>
    <property type="match status" value="1"/>
</dbReference>
<evidence type="ECO:0000313" key="3">
    <source>
        <dbReference type="Proteomes" id="UP000064967"/>
    </source>
</evidence>
<dbReference type="STRING" id="1391654.AKJ09_03326"/>
<keyword evidence="1" id="KW-0812">Transmembrane</keyword>
<dbReference type="KEGG" id="llu:AKJ09_03326"/>
<sequence>MLACQSCGATLAFPAGMRTVVCPYCASPSVVERPPTPGRPNPSFVVAFVIARERALRLVQQWLTRSRGLFTHSGLRNATVEDVRGVYVPAYLYGSVAHSSYVANIGENYTETETYETSDGKGGTTTATRTVTRTEWHTLSGQHSTYARDVLVTAARGLANAELEAIEPYDLRALCRYAPMIVSGWPVEEPSLDPTQCLEMARGEVMARLRTEIHRFMPGDTSTGLNFTTSFDSESLELMLVPVWVLALRYDPQKPPLRIVINGQTGNVHGRAPLSVPKILVAIGLGVALIVGLYLVARYT</sequence>
<evidence type="ECO:0000256" key="1">
    <source>
        <dbReference type="SAM" id="Phobius"/>
    </source>
</evidence>
<dbReference type="PANTHER" id="PTHR37826:SF3">
    <property type="entry name" value="J DOMAIN-CONTAINING PROTEIN"/>
    <property type="match status" value="1"/>
</dbReference>
<keyword evidence="2" id="KW-0347">Helicase</keyword>
<name>A0A0K1PT17_9BACT</name>
<protein>
    <submittedName>
        <fullName evidence="2">Primosomal protein N' (Replication factor Y)-superfamily II helicase</fullName>
    </submittedName>
</protein>
<dbReference type="EMBL" id="CP012333">
    <property type="protein sequence ID" value="AKU96662.1"/>
    <property type="molecule type" value="Genomic_DNA"/>
</dbReference>
<keyword evidence="2" id="KW-0378">Hydrolase</keyword>
<organism evidence="2 3">
    <name type="scientific">Labilithrix luteola</name>
    <dbReference type="NCBI Taxonomy" id="1391654"/>
    <lineage>
        <taxon>Bacteria</taxon>
        <taxon>Pseudomonadati</taxon>
        <taxon>Myxococcota</taxon>
        <taxon>Polyangia</taxon>
        <taxon>Polyangiales</taxon>
        <taxon>Labilitrichaceae</taxon>
        <taxon>Labilithrix</taxon>
    </lineage>
</organism>
<keyword evidence="3" id="KW-1185">Reference proteome</keyword>
<feature type="transmembrane region" description="Helical" evidence="1">
    <location>
        <begin position="279"/>
        <end position="297"/>
    </location>
</feature>
<evidence type="ECO:0000313" key="2">
    <source>
        <dbReference type="EMBL" id="AKU96662.1"/>
    </source>
</evidence>
<reference evidence="2 3" key="1">
    <citation type="submission" date="2015-08" db="EMBL/GenBank/DDBJ databases">
        <authorList>
            <person name="Babu N.S."/>
            <person name="Beckwith C.J."/>
            <person name="Beseler K.G."/>
            <person name="Brison A."/>
            <person name="Carone J.V."/>
            <person name="Caskin T.P."/>
            <person name="Diamond M."/>
            <person name="Durham M.E."/>
            <person name="Foxe J.M."/>
            <person name="Go M."/>
            <person name="Henderson B.A."/>
            <person name="Jones I.B."/>
            <person name="McGettigan J.A."/>
            <person name="Micheletti S.J."/>
            <person name="Nasrallah M.E."/>
            <person name="Ortiz D."/>
            <person name="Piller C.R."/>
            <person name="Privatt S.R."/>
            <person name="Schneider S.L."/>
            <person name="Sharp S."/>
            <person name="Smith T.C."/>
            <person name="Stanton J.D."/>
            <person name="Ullery H.E."/>
            <person name="Wilson R.J."/>
            <person name="Serrano M.G."/>
            <person name="Buck G."/>
            <person name="Lee V."/>
            <person name="Wang Y."/>
            <person name="Carvalho R."/>
            <person name="Voegtly L."/>
            <person name="Shi R."/>
            <person name="Duckworth R."/>
            <person name="Johnson A."/>
            <person name="Loviza R."/>
            <person name="Walstead R."/>
            <person name="Shah Z."/>
            <person name="Kiflezghi M."/>
            <person name="Wade K."/>
            <person name="Ball S.L."/>
            <person name="Bradley K.W."/>
            <person name="Asai D.J."/>
            <person name="Bowman C.A."/>
            <person name="Russell D.A."/>
            <person name="Pope W.H."/>
            <person name="Jacobs-Sera D."/>
            <person name="Hendrix R.W."/>
            <person name="Hatfull G.F."/>
        </authorList>
    </citation>
    <scope>NUCLEOTIDE SEQUENCE [LARGE SCALE GENOMIC DNA]</scope>
    <source>
        <strain evidence="2 3">DSM 27648</strain>
    </source>
</reference>
<keyword evidence="2" id="KW-0067">ATP-binding</keyword>
<gene>
    <name evidence="2" type="ORF">AKJ09_03326</name>
</gene>
<keyword evidence="1" id="KW-1133">Transmembrane helix</keyword>
<keyword evidence="1" id="KW-0472">Membrane</keyword>
<accession>A0A0K1PT17</accession>
<proteinExistence type="predicted"/>